<gene>
    <name evidence="3" type="ORF">GCM10017621_31290</name>
</gene>
<proteinExistence type="predicted"/>
<evidence type="ECO:0000313" key="4">
    <source>
        <dbReference type="Proteomes" id="UP001143486"/>
    </source>
</evidence>
<sequence length="167" mass="18837">MRKHTVAAAMMAGLFCMPAARAQEMNETERFAREYMEHYSAVDWDTMEGYLAEDVVFADPTAMGPDYGEDGALYEGREAVMEALRSFSASYNPIELGFEWDTVFESNGRVVFMGHVNALYPARTEGQNFRWRAEQVTVVTVRDGVVIRHDDYANYANPEQGLIPAAE</sequence>
<organism evidence="3 4">
    <name type="scientific">Maricaulis virginensis</name>
    <dbReference type="NCBI Taxonomy" id="144022"/>
    <lineage>
        <taxon>Bacteria</taxon>
        <taxon>Pseudomonadati</taxon>
        <taxon>Pseudomonadota</taxon>
        <taxon>Alphaproteobacteria</taxon>
        <taxon>Maricaulales</taxon>
        <taxon>Maricaulaceae</taxon>
        <taxon>Maricaulis</taxon>
    </lineage>
</organism>
<protein>
    <recommendedName>
        <fullName evidence="2">SnoaL-like domain-containing protein</fullName>
    </recommendedName>
</protein>
<dbReference type="InterPro" id="IPR037401">
    <property type="entry name" value="SnoaL-like"/>
</dbReference>
<dbReference type="Proteomes" id="UP001143486">
    <property type="component" value="Unassembled WGS sequence"/>
</dbReference>
<dbReference type="EMBL" id="BSFE01000012">
    <property type="protein sequence ID" value="GLK53621.1"/>
    <property type="molecule type" value="Genomic_DNA"/>
</dbReference>
<feature type="signal peptide" evidence="1">
    <location>
        <begin position="1"/>
        <end position="22"/>
    </location>
</feature>
<name>A0A9W6MQ57_9PROT</name>
<accession>A0A9W6MQ57</accession>
<feature type="domain" description="SnoaL-like" evidence="2">
    <location>
        <begin position="32"/>
        <end position="149"/>
    </location>
</feature>
<evidence type="ECO:0000256" key="1">
    <source>
        <dbReference type="SAM" id="SignalP"/>
    </source>
</evidence>
<dbReference type="RefSeq" id="WP_271187964.1">
    <property type="nucleotide sequence ID" value="NZ_BSFE01000012.1"/>
</dbReference>
<dbReference type="InterPro" id="IPR032710">
    <property type="entry name" value="NTF2-like_dom_sf"/>
</dbReference>
<comment type="caution">
    <text evidence="3">The sequence shown here is derived from an EMBL/GenBank/DDBJ whole genome shotgun (WGS) entry which is preliminary data.</text>
</comment>
<reference evidence="3" key="2">
    <citation type="submission" date="2023-01" db="EMBL/GenBank/DDBJ databases">
        <authorList>
            <person name="Sun Q."/>
            <person name="Evtushenko L."/>
        </authorList>
    </citation>
    <scope>NUCLEOTIDE SEQUENCE</scope>
    <source>
        <strain evidence="3">VKM B-1513</strain>
    </source>
</reference>
<reference evidence="3" key="1">
    <citation type="journal article" date="2014" name="Int. J. Syst. Evol. Microbiol.">
        <title>Complete genome sequence of Corynebacterium casei LMG S-19264T (=DSM 44701T), isolated from a smear-ripened cheese.</title>
        <authorList>
            <consortium name="US DOE Joint Genome Institute (JGI-PGF)"/>
            <person name="Walter F."/>
            <person name="Albersmeier A."/>
            <person name="Kalinowski J."/>
            <person name="Ruckert C."/>
        </authorList>
    </citation>
    <scope>NUCLEOTIDE SEQUENCE</scope>
    <source>
        <strain evidence="3">VKM B-1513</strain>
    </source>
</reference>
<dbReference type="SUPFAM" id="SSF54427">
    <property type="entry name" value="NTF2-like"/>
    <property type="match status" value="1"/>
</dbReference>
<evidence type="ECO:0000313" key="3">
    <source>
        <dbReference type="EMBL" id="GLK53621.1"/>
    </source>
</evidence>
<keyword evidence="4" id="KW-1185">Reference proteome</keyword>
<dbReference type="Gene3D" id="3.10.450.50">
    <property type="match status" value="1"/>
</dbReference>
<keyword evidence="1" id="KW-0732">Signal</keyword>
<evidence type="ECO:0000259" key="2">
    <source>
        <dbReference type="Pfam" id="PF12680"/>
    </source>
</evidence>
<dbReference type="AlphaFoldDB" id="A0A9W6MQ57"/>
<feature type="chain" id="PRO_5040798385" description="SnoaL-like domain-containing protein" evidence="1">
    <location>
        <begin position="23"/>
        <end position="167"/>
    </location>
</feature>
<dbReference type="Pfam" id="PF12680">
    <property type="entry name" value="SnoaL_2"/>
    <property type="match status" value="1"/>
</dbReference>